<evidence type="ECO:0000313" key="2">
    <source>
        <dbReference type="Proteomes" id="UP000039865"/>
    </source>
</evidence>
<dbReference type="Proteomes" id="UP000039865">
    <property type="component" value="Unassembled WGS sequence"/>
</dbReference>
<dbReference type="InParanoid" id="A0A078A0R0"/>
<organism evidence="1 2">
    <name type="scientific">Stylonychia lemnae</name>
    <name type="common">Ciliate</name>
    <dbReference type="NCBI Taxonomy" id="5949"/>
    <lineage>
        <taxon>Eukaryota</taxon>
        <taxon>Sar</taxon>
        <taxon>Alveolata</taxon>
        <taxon>Ciliophora</taxon>
        <taxon>Intramacronucleata</taxon>
        <taxon>Spirotrichea</taxon>
        <taxon>Stichotrichia</taxon>
        <taxon>Sporadotrichida</taxon>
        <taxon>Oxytrichidae</taxon>
        <taxon>Stylonychinae</taxon>
        <taxon>Stylonychia</taxon>
    </lineage>
</organism>
<keyword evidence="2" id="KW-1185">Reference proteome</keyword>
<dbReference type="EMBL" id="CCKQ01004570">
    <property type="protein sequence ID" value="CDW75725.1"/>
    <property type="molecule type" value="Genomic_DNA"/>
</dbReference>
<dbReference type="AlphaFoldDB" id="A0A078A0R0"/>
<name>A0A078A0R0_STYLE</name>
<sequence length="162" mass="19032">MQKASFSVLQQTQKRIWSQEFIEHTLMRQVQNLLNLRCYDLGYTPYNQTPNKFKFWGPPYRSSPLNQVSTQQFMIKSVSIDSTLEELMFEHQAEVIIKNCLFELKEKESDLVDLQTVKIIQKTVEKYSQAQGVKLRYIRDELINLYGISQVSEPAADAFDRK</sequence>
<accession>A0A078A0R0</accession>
<protein>
    <submittedName>
        <fullName evidence="1">Uncharacterized protein</fullName>
    </submittedName>
</protein>
<reference evidence="1 2" key="1">
    <citation type="submission" date="2014-06" db="EMBL/GenBank/DDBJ databases">
        <authorList>
            <person name="Swart Estienne"/>
        </authorList>
    </citation>
    <scope>NUCLEOTIDE SEQUENCE [LARGE SCALE GENOMIC DNA]</scope>
    <source>
        <strain evidence="1 2">130c</strain>
    </source>
</reference>
<gene>
    <name evidence="1" type="primary">Contig11077.g11844</name>
    <name evidence="1" type="ORF">STYLEM_4718</name>
</gene>
<proteinExistence type="predicted"/>
<dbReference type="OrthoDB" id="10573901at2759"/>
<evidence type="ECO:0000313" key="1">
    <source>
        <dbReference type="EMBL" id="CDW75725.1"/>
    </source>
</evidence>